<accession>A0A026WAV3</accession>
<evidence type="ECO:0000313" key="2">
    <source>
        <dbReference type="Proteomes" id="UP000053097"/>
    </source>
</evidence>
<dbReference type="PRINTS" id="PR02086">
    <property type="entry name" value="PUTNUCHARBI1"/>
</dbReference>
<dbReference type="SUPFAM" id="SSF56672">
    <property type="entry name" value="DNA/RNA polymerases"/>
    <property type="match status" value="1"/>
</dbReference>
<dbReference type="EMBL" id="KK107349">
    <property type="protein sequence ID" value="EZA52134.1"/>
    <property type="molecule type" value="Genomic_DNA"/>
</dbReference>
<dbReference type="OrthoDB" id="2668416at2759"/>
<sequence length="250" mass="29316">MIPFRQQCLIALWKMAMMDSYRSIADRFNVDKAAALRAVRRVTHALFKVAPHYISWPTNDQAQLVMRKFEENSRFPKIIGAIDGTYIKIDAPKENAADYVNRKGYHSIQLQLRSEFAHLSTDDFTLLTRKGVFPYEYVDCAEKFRKVHRVLEFAQSPWLRDYIELNTRFRAAAKNDFEKNLYKLMNNAVFGKTMENVRNHVDVKLLTKWNGRYGAEAMIAKPNFHSRIFSENLIAIEMRKLEVKFNKPVL</sequence>
<evidence type="ECO:0000313" key="1">
    <source>
        <dbReference type="EMBL" id="EZA52134.1"/>
    </source>
</evidence>
<dbReference type="GO" id="GO:0071897">
    <property type="term" value="P:DNA biosynthetic process"/>
    <property type="evidence" value="ECO:0007669"/>
    <property type="project" value="UniProtKB-ARBA"/>
</dbReference>
<protein>
    <submittedName>
        <fullName evidence="1">Putative nuclease HARBI1</fullName>
    </submittedName>
</protein>
<reference evidence="1 2" key="1">
    <citation type="journal article" date="2014" name="Curr. Biol.">
        <title>The genome of the clonal raider ant Cerapachys biroi.</title>
        <authorList>
            <person name="Oxley P.R."/>
            <person name="Ji L."/>
            <person name="Fetter-Pruneda I."/>
            <person name="McKenzie S.K."/>
            <person name="Li C."/>
            <person name="Hu H."/>
            <person name="Zhang G."/>
            <person name="Kronauer D.J."/>
        </authorList>
    </citation>
    <scope>NUCLEOTIDE SEQUENCE [LARGE SCALE GENOMIC DNA]</scope>
</reference>
<dbReference type="InterPro" id="IPR043502">
    <property type="entry name" value="DNA/RNA_pol_sf"/>
</dbReference>
<name>A0A026WAV3_OOCBI</name>
<gene>
    <name evidence="1" type="ORF">X777_09143</name>
</gene>
<proteinExistence type="predicted"/>
<dbReference type="AlphaFoldDB" id="A0A026WAV3"/>
<organism evidence="1 2">
    <name type="scientific">Ooceraea biroi</name>
    <name type="common">Clonal raider ant</name>
    <name type="synonym">Cerapachys biroi</name>
    <dbReference type="NCBI Taxonomy" id="2015173"/>
    <lineage>
        <taxon>Eukaryota</taxon>
        <taxon>Metazoa</taxon>
        <taxon>Ecdysozoa</taxon>
        <taxon>Arthropoda</taxon>
        <taxon>Hexapoda</taxon>
        <taxon>Insecta</taxon>
        <taxon>Pterygota</taxon>
        <taxon>Neoptera</taxon>
        <taxon>Endopterygota</taxon>
        <taxon>Hymenoptera</taxon>
        <taxon>Apocrita</taxon>
        <taxon>Aculeata</taxon>
        <taxon>Formicoidea</taxon>
        <taxon>Formicidae</taxon>
        <taxon>Dorylinae</taxon>
        <taxon>Ooceraea</taxon>
    </lineage>
</organism>
<dbReference type="Proteomes" id="UP000053097">
    <property type="component" value="Unassembled WGS sequence"/>
</dbReference>
<dbReference type="InterPro" id="IPR026103">
    <property type="entry name" value="HARBI1_animal"/>
</dbReference>
<keyword evidence="2" id="KW-1185">Reference proteome</keyword>